<proteinExistence type="predicted"/>
<dbReference type="Proteomes" id="UP001597463">
    <property type="component" value="Unassembled WGS sequence"/>
</dbReference>
<feature type="chain" id="PRO_5045655332" evidence="3">
    <location>
        <begin position="26"/>
        <end position="595"/>
    </location>
</feature>
<gene>
    <name evidence="4" type="ORF">ACFSW6_01620</name>
</gene>
<comment type="caution">
    <text evidence="4">The sequence shown here is derived from an EMBL/GenBank/DDBJ whole genome shotgun (WGS) entry which is preliminary data.</text>
</comment>
<dbReference type="Pfam" id="PF14559">
    <property type="entry name" value="TPR_19"/>
    <property type="match status" value="1"/>
</dbReference>
<evidence type="ECO:0000256" key="2">
    <source>
        <dbReference type="SAM" id="MobiDB-lite"/>
    </source>
</evidence>
<dbReference type="PANTHER" id="PTHR12558:SF13">
    <property type="entry name" value="CELL DIVISION CYCLE PROTEIN 27 HOMOLOG"/>
    <property type="match status" value="1"/>
</dbReference>
<evidence type="ECO:0000313" key="5">
    <source>
        <dbReference type="Proteomes" id="UP001597463"/>
    </source>
</evidence>
<evidence type="ECO:0000313" key="4">
    <source>
        <dbReference type="EMBL" id="MFD2752771.1"/>
    </source>
</evidence>
<name>A0ABW5UGQ2_9BURK</name>
<sequence length="595" mass="64770">MVHPLRLQGLAVAAAMALGTAIASAQPADPPTTVPTPATPETNTQATDREEEQAALNAELFYEILVGEMAASDGALTDAQAMMMEAARTSGDEKLYRRATELALQSRSGERALRNARAWLDAYPDSRNANRAVLQILVALNRISDSASYLRKEVQTTPAAAKPATFLSITQLYNNASDKPLAADVVEQALEGELKDPTSGPMAWAAIGHMRLIADQKPAALQAVQNAQELNPDTGAIVLLAMELLESGSTEVEPLVQRYLAKNPSAQMRMAYARVLLGQKRVADAQVQLKAITTDTPEYPEAWAVLAGLQLQANDLPAAQNSIEHFGALLPKLHSGVGRNAGQSQYYLLQADLAERQQRYEEADAYLSQINDAPNLLSVQARRAGLLARQGKIRQAQALIRAVPATGPNQQRLKQLAEVQLLRDAGLTGEAYTLQAAMQKEAPDDVELAYDTAMLAERAGKYDAMEKLLRDIIARKPDFQHAYNALGYSFAERGIRLDEAETLIQKALDMEPGDPFITDSLGWVKFRRGDLAGAQALLEKAYATRQDAEIAAHLGEVLWVQGKRDRAQQIWRQALQADPDNSALKDTMKRLGVAP</sequence>
<dbReference type="Pfam" id="PF13432">
    <property type="entry name" value="TPR_16"/>
    <property type="match status" value="1"/>
</dbReference>
<dbReference type="SUPFAM" id="SSF48452">
    <property type="entry name" value="TPR-like"/>
    <property type="match status" value="2"/>
</dbReference>
<evidence type="ECO:0000256" key="3">
    <source>
        <dbReference type="SAM" id="SignalP"/>
    </source>
</evidence>
<accession>A0ABW5UGQ2</accession>
<reference evidence="5" key="1">
    <citation type="journal article" date="2019" name="Int. J. Syst. Evol. Microbiol.">
        <title>The Global Catalogue of Microorganisms (GCM) 10K type strain sequencing project: providing services to taxonomists for standard genome sequencing and annotation.</title>
        <authorList>
            <consortium name="The Broad Institute Genomics Platform"/>
            <consortium name="The Broad Institute Genome Sequencing Center for Infectious Disease"/>
            <person name="Wu L."/>
            <person name="Ma J."/>
        </authorList>
    </citation>
    <scope>NUCLEOTIDE SEQUENCE [LARGE SCALE GENOMIC DNA]</scope>
    <source>
        <strain evidence="5">TISTR 1906</strain>
    </source>
</reference>
<dbReference type="SMART" id="SM00028">
    <property type="entry name" value="TPR"/>
    <property type="match status" value="4"/>
</dbReference>
<dbReference type="PANTHER" id="PTHR12558">
    <property type="entry name" value="CELL DIVISION CYCLE 16,23,27"/>
    <property type="match status" value="1"/>
</dbReference>
<dbReference type="InterPro" id="IPR019734">
    <property type="entry name" value="TPR_rpt"/>
</dbReference>
<dbReference type="PROSITE" id="PS50005">
    <property type="entry name" value="TPR"/>
    <property type="match status" value="2"/>
</dbReference>
<feature type="repeat" description="TPR" evidence="1">
    <location>
        <begin position="201"/>
        <end position="234"/>
    </location>
</feature>
<dbReference type="EMBL" id="JBHUMV010000001">
    <property type="protein sequence ID" value="MFD2752771.1"/>
    <property type="molecule type" value="Genomic_DNA"/>
</dbReference>
<organism evidence="4 5">
    <name type="scientific">Comamonas terrae</name>
    <dbReference type="NCBI Taxonomy" id="673548"/>
    <lineage>
        <taxon>Bacteria</taxon>
        <taxon>Pseudomonadati</taxon>
        <taxon>Pseudomonadota</taxon>
        <taxon>Betaproteobacteria</taxon>
        <taxon>Burkholderiales</taxon>
        <taxon>Comamonadaceae</taxon>
        <taxon>Comamonas</taxon>
    </lineage>
</organism>
<feature type="signal peptide" evidence="3">
    <location>
        <begin position="1"/>
        <end position="25"/>
    </location>
</feature>
<keyword evidence="3" id="KW-0732">Signal</keyword>
<feature type="repeat" description="TPR" evidence="1">
    <location>
        <begin position="548"/>
        <end position="581"/>
    </location>
</feature>
<keyword evidence="5" id="KW-1185">Reference proteome</keyword>
<dbReference type="InterPro" id="IPR011990">
    <property type="entry name" value="TPR-like_helical_dom_sf"/>
</dbReference>
<feature type="region of interest" description="Disordered" evidence="2">
    <location>
        <begin position="25"/>
        <end position="50"/>
    </location>
</feature>
<protein>
    <submittedName>
        <fullName evidence="4">Tetratricopeptide repeat protein</fullName>
    </submittedName>
</protein>
<feature type="compositionally biased region" description="Pro residues" evidence="2">
    <location>
        <begin position="28"/>
        <end position="38"/>
    </location>
</feature>
<keyword evidence="1" id="KW-0802">TPR repeat</keyword>
<evidence type="ECO:0000256" key="1">
    <source>
        <dbReference type="PROSITE-ProRule" id="PRU00339"/>
    </source>
</evidence>
<dbReference type="RefSeq" id="WP_066473207.1">
    <property type="nucleotide sequence ID" value="NZ_BCNT01000003.1"/>
</dbReference>
<dbReference type="Gene3D" id="1.25.40.10">
    <property type="entry name" value="Tetratricopeptide repeat domain"/>
    <property type="match status" value="3"/>
</dbReference>